<dbReference type="GO" id="GO:0031419">
    <property type="term" value="F:cobalamin binding"/>
    <property type="evidence" value="ECO:0007669"/>
    <property type="project" value="UniProtKB-KW"/>
</dbReference>
<dbReference type="PANTHER" id="PTHR43371:SF1">
    <property type="entry name" value="RIBONUCLEOSIDE-DIPHOSPHATE REDUCTASE"/>
    <property type="match status" value="1"/>
</dbReference>
<dbReference type="AlphaFoldDB" id="A0A2S4AKQ9"/>
<evidence type="ECO:0000256" key="5">
    <source>
        <dbReference type="ARBA" id="ARBA00022741"/>
    </source>
</evidence>
<name>A0A2S4AKQ9_STUST</name>
<evidence type="ECO:0000256" key="4">
    <source>
        <dbReference type="ARBA" id="ARBA00022634"/>
    </source>
</evidence>
<comment type="catalytic activity">
    <reaction evidence="10 11">
        <text>a 2'-deoxyribonucleoside 5'-diphosphate + [thioredoxin]-disulfide + H2O = a ribonucleoside 5'-diphosphate + [thioredoxin]-dithiol</text>
        <dbReference type="Rhea" id="RHEA:23252"/>
        <dbReference type="Rhea" id="RHEA-COMP:10698"/>
        <dbReference type="Rhea" id="RHEA-COMP:10700"/>
        <dbReference type="ChEBI" id="CHEBI:15377"/>
        <dbReference type="ChEBI" id="CHEBI:29950"/>
        <dbReference type="ChEBI" id="CHEBI:50058"/>
        <dbReference type="ChEBI" id="CHEBI:57930"/>
        <dbReference type="ChEBI" id="CHEBI:73316"/>
        <dbReference type="EC" id="1.17.4.1"/>
    </reaction>
</comment>
<dbReference type="PANTHER" id="PTHR43371">
    <property type="entry name" value="VITAMIN B12-DEPENDENT RIBONUCLEOTIDE REDUCTASE"/>
    <property type="match status" value="1"/>
</dbReference>
<dbReference type="EMBL" id="PPXG01000008">
    <property type="protein sequence ID" value="POH81567.1"/>
    <property type="molecule type" value="Genomic_DNA"/>
</dbReference>
<dbReference type="Gene3D" id="3.20.70.20">
    <property type="match status" value="1"/>
</dbReference>
<dbReference type="PRINTS" id="PR01183">
    <property type="entry name" value="RIBORDTASEM1"/>
</dbReference>
<dbReference type="NCBIfam" id="TIGR02504">
    <property type="entry name" value="NrdJ_Z"/>
    <property type="match status" value="1"/>
</dbReference>
<dbReference type="EC" id="1.17.4.1" evidence="11"/>
<dbReference type="SUPFAM" id="SSF51998">
    <property type="entry name" value="PFL-like glycyl radical enzymes"/>
    <property type="match status" value="1"/>
</dbReference>
<evidence type="ECO:0000256" key="3">
    <source>
        <dbReference type="ARBA" id="ARBA00022628"/>
    </source>
</evidence>
<dbReference type="GO" id="GO:0005524">
    <property type="term" value="F:ATP binding"/>
    <property type="evidence" value="ECO:0007669"/>
    <property type="project" value="InterPro"/>
</dbReference>
<keyword evidence="3 11" id="KW-0846">Cobalamin</keyword>
<comment type="function">
    <text evidence="11">Catalyzes the reduction of ribonucleotides to deoxyribonucleotides. May function to provide a pool of deoxyribonucleotide precursors for DNA repair during oxygen limitation and/or for immediate growth after restoration of oxygen.</text>
</comment>
<evidence type="ECO:0000256" key="11">
    <source>
        <dbReference type="RuleBase" id="RU364064"/>
    </source>
</evidence>
<evidence type="ECO:0000256" key="9">
    <source>
        <dbReference type="ARBA" id="ARBA00023285"/>
    </source>
</evidence>
<keyword evidence="8" id="KW-1015">Disulfide bond</keyword>
<dbReference type="InterPro" id="IPR013344">
    <property type="entry name" value="RNR_NrdJ/NrdZ"/>
</dbReference>
<dbReference type="FunFam" id="3.20.70.20:FF:000040">
    <property type="entry name" value="Vitamin B12-dependent ribonucleotide reductase"/>
    <property type="match status" value="1"/>
</dbReference>
<dbReference type="GO" id="GO:0004748">
    <property type="term" value="F:ribonucleoside-diphosphate reductase activity, thioredoxin disulfide as acceptor"/>
    <property type="evidence" value="ECO:0007669"/>
    <property type="project" value="UniProtKB-EC"/>
</dbReference>
<reference evidence="14 15" key="1">
    <citation type="submission" date="2018-01" db="EMBL/GenBank/DDBJ databases">
        <title>Denitrification phenotypes of diverse strains of Pseudomonas stutzeri.</title>
        <authorList>
            <person name="Milligan D.A."/>
            <person name="Bergaust L."/>
            <person name="Bakken L.R."/>
            <person name="Frostegard A."/>
        </authorList>
    </citation>
    <scope>NUCLEOTIDE SEQUENCE [LARGE SCALE GENOMIC DNA]</scope>
    <source>
        <strain evidence="14 15">24a13</strain>
    </source>
</reference>
<evidence type="ECO:0000259" key="12">
    <source>
        <dbReference type="Pfam" id="PF00317"/>
    </source>
</evidence>
<evidence type="ECO:0000256" key="2">
    <source>
        <dbReference type="ARBA" id="ARBA00007405"/>
    </source>
</evidence>
<dbReference type="InterPro" id="IPR000788">
    <property type="entry name" value="RNR_lg_C"/>
</dbReference>
<dbReference type="OrthoDB" id="9762933at2"/>
<accession>A0A2S4AKQ9</accession>
<evidence type="ECO:0000259" key="13">
    <source>
        <dbReference type="Pfam" id="PF02867"/>
    </source>
</evidence>
<evidence type="ECO:0000313" key="14">
    <source>
        <dbReference type="EMBL" id="POH81567.1"/>
    </source>
</evidence>
<evidence type="ECO:0000256" key="7">
    <source>
        <dbReference type="ARBA" id="ARBA00023116"/>
    </source>
</evidence>
<gene>
    <name evidence="14" type="ORF">CXK91_19265</name>
</gene>
<feature type="domain" description="Ribonucleotide reductase large subunit N-terminal" evidence="12">
    <location>
        <begin position="23"/>
        <end position="93"/>
    </location>
</feature>
<sequence>MAKTDGPIAADTKSTSSIALQAASEDIWAQKYRLTSKDGTPIDESVDDTWQRVARALADVEPAKRREHWHERFLWALRNGAIPAGRIISNAGAQDYKPATSTINCTVSGSITDSMDDILGKVHEAGLTLKAGCGIGYEFSTLRPRGSFVSGAGAHTSGPLSFMDIFDKMCFTVSSAGGRRGAQMGTFDVGHPDVREFIRAKREDGRLRQFNLSLLITDEFMQAVDADGEWPLIFPVHAKEAGELDLADAEHVLWREWPVHDGYIVRDDGLVACKIYGRVKARHLWDMIMVSTYDYAEPGFILIDRVNQLNNNWWCEAIRATNPCGEQPLPPYGSCLLGSINLTNFVIDPFGVDARFDWDKYREVVRVFTRMLDNVVEINGLPLEQQRHEIESKRRHGMGFLGLGSTLTLLKLRYGSPEACVFTEEVAREMALVGWEQALELSKEKGPAPLLSQTFEVTAEMLRKRPEMAKDGYKVGDQVAGRVLHAKYSRYMQKIAEYAPELIESLAEQGARFTHHSSIAPTGTISLSLANNASNGIEPSFAHHYSRNLIRPGRKAKEKIEVFSYELLAYRTLINERAKPGSDEPGEKLPDYFITADDVSPTQHVDIQAAAQKWVDSSISKTANVPTDYPFEAFKDIYRYAWRQGLKGCTTFRFNPAAFQGVLVKESDLEKTLYRFTLEDGSVVELKGNQEVEYDGEVNTAANLFDALKEGYYGKY</sequence>
<dbReference type="Pfam" id="PF02867">
    <property type="entry name" value="Ribonuc_red_lgC"/>
    <property type="match status" value="1"/>
</dbReference>
<dbReference type="RefSeq" id="WP_103457663.1">
    <property type="nucleotide sequence ID" value="NZ_JAMOHQ010000013.1"/>
</dbReference>
<keyword evidence="4 11" id="KW-0237">DNA synthesis</keyword>
<dbReference type="InterPro" id="IPR050862">
    <property type="entry name" value="RdRp_reductase_class-2"/>
</dbReference>
<comment type="caution">
    <text evidence="14">The sequence shown here is derived from an EMBL/GenBank/DDBJ whole genome shotgun (WGS) entry which is preliminary data.</text>
</comment>
<dbReference type="CDD" id="cd02888">
    <property type="entry name" value="RNR_II_dimer"/>
    <property type="match status" value="1"/>
</dbReference>
<protein>
    <recommendedName>
        <fullName evidence="11">Vitamin B12-dependent ribonucleotide reductase</fullName>
        <ecNumber evidence="11">1.17.4.1</ecNumber>
    </recommendedName>
</protein>
<dbReference type="GO" id="GO:0009263">
    <property type="term" value="P:deoxyribonucleotide biosynthetic process"/>
    <property type="evidence" value="ECO:0007669"/>
    <property type="project" value="UniProtKB-KW"/>
</dbReference>
<keyword evidence="9 11" id="KW-0170">Cobalt</keyword>
<keyword evidence="7" id="KW-0215">Deoxyribonucleotide synthesis</keyword>
<dbReference type="GO" id="GO:0071897">
    <property type="term" value="P:DNA biosynthetic process"/>
    <property type="evidence" value="ECO:0007669"/>
    <property type="project" value="UniProtKB-KW"/>
</dbReference>
<organism evidence="14 15">
    <name type="scientific">Stutzerimonas stutzeri</name>
    <name type="common">Pseudomonas stutzeri</name>
    <dbReference type="NCBI Taxonomy" id="316"/>
    <lineage>
        <taxon>Bacteria</taxon>
        <taxon>Pseudomonadati</taxon>
        <taxon>Pseudomonadota</taxon>
        <taxon>Gammaproteobacteria</taxon>
        <taxon>Pseudomonadales</taxon>
        <taxon>Pseudomonadaceae</taxon>
        <taxon>Stutzerimonas</taxon>
    </lineage>
</organism>
<keyword evidence="6 11" id="KW-0560">Oxidoreductase</keyword>
<evidence type="ECO:0000256" key="8">
    <source>
        <dbReference type="ARBA" id="ARBA00023157"/>
    </source>
</evidence>
<comment type="similarity">
    <text evidence="2 11">Belongs to the ribonucleoside diphosphate reductase class-2 family.</text>
</comment>
<proteinExistence type="inferred from homology"/>
<feature type="domain" description="Ribonucleotide reductase large subunit C-terminal" evidence="13">
    <location>
        <begin position="105"/>
        <end position="651"/>
    </location>
</feature>
<evidence type="ECO:0000256" key="10">
    <source>
        <dbReference type="ARBA" id="ARBA00047754"/>
    </source>
</evidence>
<evidence type="ECO:0000256" key="1">
    <source>
        <dbReference type="ARBA" id="ARBA00001922"/>
    </source>
</evidence>
<comment type="cofactor">
    <cofactor evidence="1 11">
        <name>adenosylcob(III)alamin</name>
        <dbReference type="ChEBI" id="CHEBI:18408"/>
    </cofactor>
</comment>
<evidence type="ECO:0000256" key="6">
    <source>
        <dbReference type="ARBA" id="ARBA00023002"/>
    </source>
</evidence>
<dbReference type="Pfam" id="PF00317">
    <property type="entry name" value="Ribonuc_red_lgN"/>
    <property type="match status" value="1"/>
</dbReference>
<evidence type="ECO:0000313" key="15">
    <source>
        <dbReference type="Proteomes" id="UP000237068"/>
    </source>
</evidence>
<dbReference type="Proteomes" id="UP000237068">
    <property type="component" value="Unassembled WGS sequence"/>
</dbReference>
<keyword evidence="5 11" id="KW-0547">Nucleotide-binding</keyword>
<dbReference type="InterPro" id="IPR013509">
    <property type="entry name" value="RNR_lsu_N"/>
</dbReference>